<evidence type="ECO:0000313" key="14">
    <source>
        <dbReference type="Proteomes" id="UP000887013"/>
    </source>
</evidence>
<keyword evidence="11 12" id="KW-0407">Ion channel</keyword>
<dbReference type="GO" id="GO:0015280">
    <property type="term" value="F:ligand-gated sodium channel activity"/>
    <property type="evidence" value="ECO:0007669"/>
    <property type="project" value="TreeGrafter"/>
</dbReference>
<sequence length="292" mass="34002">MRLTWKLLKSAIFIVCVGCFSWQSVSFFEVYFTYPTVTSIELTFPEILVKPAVTLCNYNPVKREKFCAKYPHLCQKPNNMTEFCKKHPYFCTDDVSNLVIPKLGYFASYSSDEVVPDALMEIYIHNISENGADTWSWTVPHMYPSIESKIKTTFIFDTQRTTYVTCYSTNLHIYSSEEVETVYSSPPGDSVLNVFRTHIREEETIYPWTVPRIFLSVQSPYVPISPFVDGMFLEKNHAYMLNIRMEEVHLLESPYKTNCTDYEDLWNKNNKTGPRSQEVIFETIIVSYLKVA</sequence>
<keyword evidence="3 12" id="KW-0813">Transport</keyword>
<dbReference type="InterPro" id="IPR001873">
    <property type="entry name" value="ENaC"/>
</dbReference>
<proteinExistence type="inferred from homology"/>
<evidence type="ECO:0000313" key="13">
    <source>
        <dbReference type="EMBL" id="GFT90716.1"/>
    </source>
</evidence>
<dbReference type="PANTHER" id="PTHR11690:SF248">
    <property type="entry name" value="PICKPOCKET 17, ISOFORM A"/>
    <property type="match status" value="1"/>
</dbReference>
<comment type="caution">
    <text evidence="13">The sequence shown here is derived from an EMBL/GenBank/DDBJ whole genome shotgun (WGS) entry which is preliminary data.</text>
</comment>
<keyword evidence="7" id="KW-0915">Sodium</keyword>
<evidence type="ECO:0000256" key="10">
    <source>
        <dbReference type="ARBA" id="ARBA00023201"/>
    </source>
</evidence>
<evidence type="ECO:0000256" key="3">
    <source>
        <dbReference type="ARBA" id="ARBA00022448"/>
    </source>
</evidence>
<keyword evidence="4 12" id="KW-0894">Sodium channel</keyword>
<evidence type="ECO:0000256" key="5">
    <source>
        <dbReference type="ARBA" id="ARBA00022692"/>
    </source>
</evidence>
<keyword evidence="6" id="KW-1133">Transmembrane helix</keyword>
<evidence type="ECO:0000256" key="6">
    <source>
        <dbReference type="ARBA" id="ARBA00022989"/>
    </source>
</evidence>
<dbReference type="Pfam" id="PF00858">
    <property type="entry name" value="ASC"/>
    <property type="match status" value="1"/>
</dbReference>
<evidence type="ECO:0000256" key="12">
    <source>
        <dbReference type="RuleBase" id="RU000679"/>
    </source>
</evidence>
<comment type="subcellular location">
    <subcellularLocation>
        <location evidence="1">Membrane</location>
        <topology evidence="1">Multi-pass membrane protein</topology>
    </subcellularLocation>
</comment>
<dbReference type="OrthoDB" id="6423739at2759"/>
<evidence type="ECO:0000256" key="2">
    <source>
        <dbReference type="ARBA" id="ARBA00007193"/>
    </source>
</evidence>
<keyword evidence="10 12" id="KW-0739">Sodium transport</keyword>
<dbReference type="PANTHER" id="PTHR11690">
    <property type="entry name" value="AMILORIDE-SENSITIVE SODIUM CHANNEL-RELATED"/>
    <property type="match status" value="1"/>
</dbReference>
<dbReference type="Proteomes" id="UP000887013">
    <property type="component" value="Unassembled WGS sequence"/>
</dbReference>
<accession>A0A8X6Q0M3</accession>
<dbReference type="GO" id="GO:0005886">
    <property type="term" value="C:plasma membrane"/>
    <property type="evidence" value="ECO:0007669"/>
    <property type="project" value="TreeGrafter"/>
</dbReference>
<evidence type="ECO:0000256" key="7">
    <source>
        <dbReference type="ARBA" id="ARBA00023053"/>
    </source>
</evidence>
<comment type="similarity">
    <text evidence="2 12">Belongs to the amiloride-sensitive sodium channel (TC 1.A.6) family.</text>
</comment>
<keyword evidence="8 12" id="KW-0406">Ion transport</keyword>
<organism evidence="13 14">
    <name type="scientific">Nephila pilipes</name>
    <name type="common">Giant wood spider</name>
    <name type="synonym">Nephila maculata</name>
    <dbReference type="NCBI Taxonomy" id="299642"/>
    <lineage>
        <taxon>Eukaryota</taxon>
        <taxon>Metazoa</taxon>
        <taxon>Ecdysozoa</taxon>
        <taxon>Arthropoda</taxon>
        <taxon>Chelicerata</taxon>
        <taxon>Arachnida</taxon>
        <taxon>Araneae</taxon>
        <taxon>Araneomorphae</taxon>
        <taxon>Entelegynae</taxon>
        <taxon>Araneoidea</taxon>
        <taxon>Nephilidae</taxon>
        <taxon>Nephila</taxon>
    </lineage>
</organism>
<evidence type="ECO:0000256" key="1">
    <source>
        <dbReference type="ARBA" id="ARBA00004141"/>
    </source>
</evidence>
<dbReference type="EMBL" id="BMAW01074111">
    <property type="protein sequence ID" value="GFT90716.1"/>
    <property type="molecule type" value="Genomic_DNA"/>
</dbReference>
<gene>
    <name evidence="13" type="primary">AVEN_25597_1</name>
    <name evidence="13" type="ORF">NPIL_553131</name>
</gene>
<evidence type="ECO:0000256" key="8">
    <source>
        <dbReference type="ARBA" id="ARBA00023065"/>
    </source>
</evidence>
<dbReference type="AlphaFoldDB" id="A0A8X6Q0M3"/>
<keyword evidence="14" id="KW-1185">Reference proteome</keyword>
<keyword evidence="9" id="KW-0472">Membrane</keyword>
<keyword evidence="5 12" id="KW-0812">Transmembrane</keyword>
<evidence type="ECO:0000256" key="9">
    <source>
        <dbReference type="ARBA" id="ARBA00023136"/>
    </source>
</evidence>
<evidence type="ECO:0000256" key="11">
    <source>
        <dbReference type="ARBA" id="ARBA00023303"/>
    </source>
</evidence>
<protein>
    <submittedName>
        <fullName evidence="13">Uncharacterized protein</fullName>
    </submittedName>
</protein>
<evidence type="ECO:0000256" key="4">
    <source>
        <dbReference type="ARBA" id="ARBA00022461"/>
    </source>
</evidence>
<name>A0A8X6Q0M3_NEPPI</name>
<reference evidence="13" key="1">
    <citation type="submission" date="2020-08" db="EMBL/GenBank/DDBJ databases">
        <title>Multicomponent nature underlies the extraordinary mechanical properties of spider dragline silk.</title>
        <authorList>
            <person name="Kono N."/>
            <person name="Nakamura H."/>
            <person name="Mori M."/>
            <person name="Yoshida Y."/>
            <person name="Ohtoshi R."/>
            <person name="Malay A.D."/>
            <person name="Moran D.A.P."/>
            <person name="Tomita M."/>
            <person name="Numata K."/>
            <person name="Arakawa K."/>
        </authorList>
    </citation>
    <scope>NUCLEOTIDE SEQUENCE</scope>
</reference>